<dbReference type="Proteomes" id="UP000093100">
    <property type="component" value="Unassembled WGS sequence"/>
</dbReference>
<feature type="transmembrane region" description="Helical" evidence="1">
    <location>
        <begin position="7"/>
        <end position="29"/>
    </location>
</feature>
<gene>
    <name evidence="2" type="ORF">CFT12S02225_02480</name>
</gene>
<dbReference type="AlphaFoldDB" id="A0AAX0HCZ8"/>
<dbReference type="RefSeq" id="WP_065840936.1">
    <property type="nucleotide sequence ID" value="NZ_LFLK01000002.1"/>
</dbReference>
<evidence type="ECO:0000313" key="3">
    <source>
        <dbReference type="Proteomes" id="UP000093100"/>
    </source>
</evidence>
<dbReference type="EMBL" id="LFLK01000002">
    <property type="protein sequence ID" value="OCR91384.1"/>
    <property type="molecule type" value="Genomic_DNA"/>
</dbReference>
<feature type="transmembrane region" description="Helical" evidence="1">
    <location>
        <begin position="49"/>
        <end position="75"/>
    </location>
</feature>
<keyword evidence="1" id="KW-0812">Transmembrane</keyword>
<accession>A0AAX0HCZ8</accession>
<keyword evidence="1" id="KW-1133">Transmembrane helix</keyword>
<evidence type="ECO:0000256" key="1">
    <source>
        <dbReference type="SAM" id="Phobius"/>
    </source>
</evidence>
<evidence type="ECO:0000313" key="2">
    <source>
        <dbReference type="EMBL" id="OCR91384.1"/>
    </source>
</evidence>
<comment type="caution">
    <text evidence="2">The sequence shown here is derived from an EMBL/GenBank/DDBJ whole genome shotgun (WGS) entry which is preliminary data.</text>
</comment>
<sequence length="76" mass="8354">MFSLVSGLFYLFCFATFLLGFFTALNQFYRFLANEALNLATQNDKNRATVFVVAGGIMGGILGPNLANISTLIFVF</sequence>
<name>A0AAX0HCZ8_CAMFE</name>
<keyword evidence="1" id="KW-0472">Membrane</keyword>
<proteinExistence type="predicted"/>
<protein>
    <submittedName>
        <fullName evidence="2">Uncharacterized protein</fullName>
    </submittedName>
</protein>
<organism evidence="2 3">
    <name type="scientific">Campylobacter fetus subsp. testudinum</name>
    <dbReference type="NCBI Taxonomy" id="1507806"/>
    <lineage>
        <taxon>Bacteria</taxon>
        <taxon>Pseudomonadati</taxon>
        <taxon>Campylobacterota</taxon>
        <taxon>Epsilonproteobacteria</taxon>
        <taxon>Campylobacterales</taxon>
        <taxon>Campylobacteraceae</taxon>
        <taxon>Campylobacter</taxon>
    </lineage>
</organism>
<reference evidence="2 3" key="1">
    <citation type="journal article" date="2016" name="Genome Biol. Evol.">
        <title>Comparative Genomics of Campylobacter fetus from Reptiles and Mammals Reveals Divergent Evolution in Host-Associated Lineages.</title>
        <authorList>
            <person name="Gilbert M.J."/>
            <person name="Miller W.G."/>
            <person name="Yee E."/>
            <person name="Zomer A.L."/>
            <person name="van der Graaf-van Bloois L."/>
            <person name="Fitzgerald C."/>
            <person name="Forbes K.J."/>
            <person name="Meric G."/>
            <person name="Sheppard S.K."/>
            <person name="Wagenaar J.A."/>
            <person name="Duim B."/>
        </authorList>
    </citation>
    <scope>NUCLEOTIDE SEQUENCE [LARGE SCALE GENOMIC DNA]</scope>
    <source>
        <strain evidence="2 3">12S02225-3</strain>
    </source>
</reference>